<accession>A0ABN7WA20</accession>
<evidence type="ECO:0000313" key="2">
    <source>
        <dbReference type="Proteomes" id="UP000789901"/>
    </source>
</evidence>
<protein>
    <submittedName>
        <fullName evidence="1">3106_t:CDS:1</fullName>
    </submittedName>
</protein>
<dbReference type="Proteomes" id="UP000789901">
    <property type="component" value="Unassembled WGS sequence"/>
</dbReference>
<organism evidence="1 2">
    <name type="scientific">Gigaspora margarita</name>
    <dbReference type="NCBI Taxonomy" id="4874"/>
    <lineage>
        <taxon>Eukaryota</taxon>
        <taxon>Fungi</taxon>
        <taxon>Fungi incertae sedis</taxon>
        <taxon>Mucoromycota</taxon>
        <taxon>Glomeromycotina</taxon>
        <taxon>Glomeromycetes</taxon>
        <taxon>Diversisporales</taxon>
        <taxon>Gigasporaceae</taxon>
        <taxon>Gigaspora</taxon>
    </lineage>
</organism>
<evidence type="ECO:0000313" key="1">
    <source>
        <dbReference type="EMBL" id="CAG8823039.1"/>
    </source>
</evidence>
<sequence>MGDNENDGDESDYINAYATSSLRSHENDDIITSSASFPNHRSDNDILTLLVSSPACETDNVTTSLQISPIDLAINIRNGMMMRVENEEPNEPSMSALIHEPV</sequence>
<gene>
    <name evidence="1" type="ORF">GMARGA_LOCUS28236</name>
</gene>
<comment type="caution">
    <text evidence="1">The sequence shown here is derived from an EMBL/GenBank/DDBJ whole genome shotgun (WGS) entry which is preliminary data.</text>
</comment>
<name>A0ABN7WA20_GIGMA</name>
<dbReference type="EMBL" id="CAJVQB010035779">
    <property type="protein sequence ID" value="CAG8823039.1"/>
    <property type="molecule type" value="Genomic_DNA"/>
</dbReference>
<reference evidence="1 2" key="1">
    <citation type="submission" date="2021-06" db="EMBL/GenBank/DDBJ databases">
        <authorList>
            <person name="Kallberg Y."/>
            <person name="Tangrot J."/>
            <person name="Rosling A."/>
        </authorList>
    </citation>
    <scope>NUCLEOTIDE SEQUENCE [LARGE SCALE GENOMIC DNA]</scope>
    <source>
        <strain evidence="1 2">120-4 pot B 10/14</strain>
    </source>
</reference>
<proteinExistence type="predicted"/>
<feature type="non-terminal residue" evidence="1">
    <location>
        <position position="102"/>
    </location>
</feature>
<keyword evidence="2" id="KW-1185">Reference proteome</keyword>